<dbReference type="InterPro" id="IPR027558">
    <property type="entry name" value="Pre_pil_HX9DG_C"/>
</dbReference>
<dbReference type="PANTHER" id="PTHR30093">
    <property type="entry name" value="GENERAL SECRETION PATHWAY PROTEIN G"/>
    <property type="match status" value="1"/>
</dbReference>
<protein>
    <submittedName>
        <fullName evidence="2">Type II secretion system protein G</fullName>
    </submittedName>
</protein>
<dbReference type="SUPFAM" id="SSF54523">
    <property type="entry name" value="Pili subunits"/>
    <property type="match status" value="1"/>
</dbReference>
<evidence type="ECO:0000313" key="3">
    <source>
        <dbReference type="Proteomes" id="UP000315440"/>
    </source>
</evidence>
<gene>
    <name evidence="2" type="primary">xcpT_15</name>
    <name evidence="2" type="ORF">Mal64_30300</name>
</gene>
<evidence type="ECO:0000259" key="1">
    <source>
        <dbReference type="Pfam" id="PF07596"/>
    </source>
</evidence>
<feature type="domain" description="DUF1559" evidence="1">
    <location>
        <begin position="40"/>
        <end position="319"/>
    </location>
</feature>
<dbReference type="PANTHER" id="PTHR30093:SF2">
    <property type="entry name" value="TYPE II SECRETION SYSTEM PROTEIN H"/>
    <property type="match status" value="1"/>
</dbReference>
<dbReference type="RefSeq" id="WP_146401676.1">
    <property type="nucleotide sequence ID" value="NZ_SJPQ01000003.1"/>
</dbReference>
<dbReference type="Pfam" id="PF07963">
    <property type="entry name" value="N_methyl"/>
    <property type="match status" value="1"/>
</dbReference>
<reference evidence="2 3" key="1">
    <citation type="submission" date="2019-02" db="EMBL/GenBank/DDBJ databases">
        <title>Deep-cultivation of Planctomycetes and their phenomic and genomic characterization uncovers novel biology.</title>
        <authorList>
            <person name="Wiegand S."/>
            <person name="Jogler M."/>
            <person name="Boedeker C."/>
            <person name="Pinto D."/>
            <person name="Vollmers J."/>
            <person name="Rivas-Marin E."/>
            <person name="Kohn T."/>
            <person name="Peeters S.H."/>
            <person name="Heuer A."/>
            <person name="Rast P."/>
            <person name="Oberbeckmann S."/>
            <person name="Bunk B."/>
            <person name="Jeske O."/>
            <person name="Meyerdierks A."/>
            <person name="Storesund J.E."/>
            <person name="Kallscheuer N."/>
            <person name="Luecker S."/>
            <person name="Lage O.M."/>
            <person name="Pohl T."/>
            <person name="Merkel B.J."/>
            <person name="Hornburger P."/>
            <person name="Mueller R.-W."/>
            <person name="Bruemmer F."/>
            <person name="Labrenz M."/>
            <person name="Spormann A.M."/>
            <person name="Op Den Camp H."/>
            <person name="Overmann J."/>
            <person name="Amann R."/>
            <person name="Jetten M.S.M."/>
            <person name="Mascher T."/>
            <person name="Medema M.H."/>
            <person name="Devos D.P."/>
            <person name="Kaster A.-K."/>
            <person name="Ovreas L."/>
            <person name="Rohde M."/>
            <person name="Galperin M.Y."/>
            <person name="Jogler C."/>
        </authorList>
    </citation>
    <scope>NUCLEOTIDE SEQUENCE [LARGE SCALE GENOMIC DNA]</scope>
    <source>
        <strain evidence="2 3">Mal64</strain>
    </source>
</reference>
<accession>A0A5C5ZL09</accession>
<dbReference type="OrthoDB" id="287493at2"/>
<dbReference type="InterPro" id="IPR011453">
    <property type="entry name" value="DUF1559"/>
</dbReference>
<dbReference type="EMBL" id="SJPQ01000003">
    <property type="protein sequence ID" value="TWT87491.1"/>
    <property type="molecule type" value="Genomic_DNA"/>
</dbReference>
<evidence type="ECO:0000313" key="2">
    <source>
        <dbReference type="EMBL" id="TWT87491.1"/>
    </source>
</evidence>
<dbReference type="InterPro" id="IPR045584">
    <property type="entry name" value="Pilin-like"/>
</dbReference>
<dbReference type="Gene3D" id="3.30.700.10">
    <property type="entry name" value="Glycoprotein, Type 4 Pilin"/>
    <property type="match status" value="1"/>
</dbReference>
<dbReference type="InterPro" id="IPR012902">
    <property type="entry name" value="N_methyl_site"/>
</dbReference>
<organism evidence="2 3">
    <name type="scientific">Pseudobythopirellula maris</name>
    <dbReference type="NCBI Taxonomy" id="2527991"/>
    <lineage>
        <taxon>Bacteria</taxon>
        <taxon>Pseudomonadati</taxon>
        <taxon>Planctomycetota</taxon>
        <taxon>Planctomycetia</taxon>
        <taxon>Pirellulales</taxon>
        <taxon>Lacipirellulaceae</taxon>
        <taxon>Pseudobythopirellula</taxon>
    </lineage>
</organism>
<dbReference type="AlphaFoldDB" id="A0A5C5ZL09"/>
<dbReference type="Pfam" id="PF07596">
    <property type="entry name" value="SBP_bac_10"/>
    <property type="match status" value="1"/>
</dbReference>
<dbReference type="NCBIfam" id="TIGR04294">
    <property type="entry name" value="pre_pil_HX9DG"/>
    <property type="match status" value="1"/>
</dbReference>
<sequence>MKSLLILGSRPPKRAFTLVELLVVIAIIGILVALLLPAVQSAREAARTAQCRNNMKQIGLAMHNYHTTNRYQPIYHDVEGDYYWTKPGPTWTMLILPYIEETPLHDSFDFTQRVIAAANREAVMTVVAGYVCPSAESSSSPIFEDRADVGGSNPTPAPGLYYPVSIGPTARAWPSEPGDCEFCVNQRPSGDNFCCQGSNYGTYRPTYSNPRPPNERVLEASSTGMFGRFNDRRKFSQVTDGLSNTFLLGETLPRQCVYGGVWAPNFSLASTGIPVNEFQECLSPPGCHTVGCGFKSDHPGGINMTMADGSVRFVAEAIDYRLYNHLGTRAGEEVITSL</sequence>
<proteinExistence type="predicted"/>
<dbReference type="NCBIfam" id="TIGR02532">
    <property type="entry name" value="IV_pilin_GFxxxE"/>
    <property type="match status" value="1"/>
</dbReference>
<comment type="caution">
    <text evidence="2">The sequence shown here is derived from an EMBL/GenBank/DDBJ whole genome shotgun (WGS) entry which is preliminary data.</text>
</comment>
<keyword evidence="3" id="KW-1185">Reference proteome</keyword>
<name>A0A5C5ZL09_9BACT</name>
<dbReference type="Proteomes" id="UP000315440">
    <property type="component" value="Unassembled WGS sequence"/>
</dbReference>